<dbReference type="Pfam" id="PF00589">
    <property type="entry name" value="Phage_integrase"/>
    <property type="match status" value="1"/>
</dbReference>
<sequence length="413" mass="47048">MIERIFTRSEQIALHQQVPLLTEREDYLRYLHRQEYGYSSLYRVASLLVPIVQFLALNELRVIGMAELRQAAAAWSATQQREGDDIASQSRRAESFLVVARPWLRFHGKLAPRVLPYQNEIAAFTEAMRVTRGLAPATINGYCNRAQHFLTWLAAQGGELRTVSLREIETYLDSRRNSGLKPEVMASQCQAMRSFFQYAETQGWCPPNLPLGIRSPRVPKYHPHPKGPAWRHVSQLLKLADGPKPEQLRAKAILLLLTIYGLRSSEIRDLRLNDFDWRNEVFIVRRAKRGGMQQYPLQYEVGEAILAYLRFGRVRNSSSHLFLSLMRPYGPLSSTVVWQTVGKRLRILGLDLEHIGPHSLRHACATRLLKKGASLSDIAEYLGHHDTNSIGIYAKHDGYGLRQVAAFGLTGLR</sequence>
<dbReference type="SUPFAM" id="SSF56349">
    <property type="entry name" value="DNA breaking-rejoining enzymes"/>
    <property type="match status" value="1"/>
</dbReference>
<dbReference type="PANTHER" id="PTHR30349">
    <property type="entry name" value="PHAGE INTEGRASE-RELATED"/>
    <property type="match status" value="1"/>
</dbReference>
<keyword evidence="2" id="KW-0229">DNA integration</keyword>
<dbReference type="InterPro" id="IPR002104">
    <property type="entry name" value="Integrase_catalytic"/>
</dbReference>
<dbReference type="PROSITE" id="PS51900">
    <property type="entry name" value="CB"/>
    <property type="match status" value="1"/>
</dbReference>
<evidence type="ECO:0000256" key="2">
    <source>
        <dbReference type="ARBA" id="ARBA00022908"/>
    </source>
</evidence>
<dbReference type="PANTHER" id="PTHR30349:SF81">
    <property type="entry name" value="TYROSINE RECOMBINASE XERC"/>
    <property type="match status" value="1"/>
</dbReference>
<evidence type="ECO:0000256" key="5">
    <source>
        <dbReference type="PROSITE-ProRule" id="PRU01248"/>
    </source>
</evidence>
<comment type="caution">
    <text evidence="8">The sequence shown here is derived from an EMBL/GenBank/DDBJ whole genome shotgun (WGS) entry which is preliminary data.</text>
</comment>
<dbReference type="AlphaFoldDB" id="A0A4Q0SWE3"/>
<evidence type="ECO:0000313" key="9">
    <source>
        <dbReference type="Proteomes" id="UP000289437"/>
    </source>
</evidence>
<reference evidence="8 9" key="1">
    <citation type="submission" date="2018-11" db="EMBL/GenBank/DDBJ databases">
        <authorList>
            <person name="Mardanov A.V."/>
            <person name="Ravin N.V."/>
            <person name="Dedysh S.N."/>
        </authorList>
    </citation>
    <scope>NUCLEOTIDE SEQUENCE [LARGE SCALE GENOMIC DNA]</scope>
    <source>
        <strain evidence="8 9">AF10</strain>
    </source>
</reference>
<name>A0A4Q0SWE3_9BACT</name>
<dbReference type="InterPro" id="IPR044068">
    <property type="entry name" value="CB"/>
</dbReference>
<dbReference type="PROSITE" id="PS51898">
    <property type="entry name" value="TYR_RECOMBINASE"/>
    <property type="match status" value="1"/>
</dbReference>
<evidence type="ECO:0000259" key="7">
    <source>
        <dbReference type="PROSITE" id="PS51900"/>
    </source>
</evidence>
<gene>
    <name evidence="8" type="ORF">GRAN_4507</name>
</gene>
<dbReference type="InterPro" id="IPR004107">
    <property type="entry name" value="Integrase_SAM-like_N"/>
</dbReference>
<keyword evidence="1" id="KW-0159">Chromosome partition</keyword>
<organism evidence="8 9">
    <name type="scientific">Granulicella sibirica</name>
    <dbReference type="NCBI Taxonomy" id="2479048"/>
    <lineage>
        <taxon>Bacteria</taxon>
        <taxon>Pseudomonadati</taxon>
        <taxon>Acidobacteriota</taxon>
        <taxon>Terriglobia</taxon>
        <taxon>Terriglobales</taxon>
        <taxon>Acidobacteriaceae</taxon>
        <taxon>Granulicella</taxon>
    </lineage>
</organism>
<keyword evidence="9" id="KW-1185">Reference proteome</keyword>
<proteinExistence type="predicted"/>
<feature type="domain" description="Core-binding (CB)" evidence="7">
    <location>
        <begin position="115"/>
        <end position="200"/>
    </location>
</feature>
<evidence type="ECO:0000256" key="1">
    <source>
        <dbReference type="ARBA" id="ARBA00022829"/>
    </source>
</evidence>
<dbReference type="GO" id="GO:0003677">
    <property type="term" value="F:DNA binding"/>
    <property type="evidence" value="ECO:0007669"/>
    <property type="project" value="UniProtKB-UniRule"/>
</dbReference>
<dbReference type="Proteomes" id="UP000289437">
    <property type="component" value="Unassembled WGS sequence"/>
</dbReference>
<evidence type="ECO:0000256" key="4">
    <source>
        <dbReference type="ARBA" id="ARBA00023172"/>
    </source>
</evidence>
<accession>A0A4Q0SWE3</accession>
<dbReference type="GO" id="GO:0006310">
    <property type="term" value="P:DNA recombination"/>
    <property type="evidence" value="ECO:0007669"/>
    <property type="project" value="UniProtKB-KW"/>
</dbReference>
<protein>
    <submittedName>
        <fullName evidence="8">Putative integrase/recombinase</fullName>
    </submittedName>
</protein>
<dbReference type="InterPro" id="IPR011010">
    <property type="entry name" value="DNA_brk_join_enz"/>
</dbReference>
<dbReference type="RefSeq" id="WP_128915036.1">
    <property type="nucleotide sequence ID" value="NZ_RDSM01000003.1"/>
</dbReference>
<dbReference type="EMBL" id="RDSM01000003">
    <property type="protein sequence ID" value="RXH55403.1"/>
    <property type="molecule type" value="Genomic_DNA"/>
</dbReference>
<feature type="domain" description="Tyr recombinase" evidence="6">
    <location>
        <begin position="223"/>
        <end position="406"/>
    </location>
</feature>
<dbReference type="OrthoDB" id="283809at2"/>
<evidence type="ECO:0000259" key="6">
    <source>
        <dbReference type="PROSITE" id="PS51898"/>
    </source>
</evidence>
<evidence type="ECO:0000256" key="3">
    <source>
        <dbReference type="ARBA" id="ARBA00023125"/>
    </source>
</evidence>
<reference evidence="9" key="2">
    <citation type="submission" date="2019-02" db="EMBL/GenBank/DDBJ databases">
        <title>Granulicella sibirica sp. nov., a psychrotolerant acidobacterium isolated from an organic soil layer in forested tundra, West Siberia.</title>
        <authorList>
            <person name="Oshkin I.Y."/>
            <person name="Kulichevskaya I.S."/>
            <person name="Rijpstra W.I.C."/>
            <person name="Sinninghe Damste J.S."/>
            <person name="Rakitin A.L."/>
            <person name="Ravin N.V."/>
            <person name="Dedysh S.N."/>
        </authorList>
    </citation>
    <scope>NUCLEOTIDE SEQUENCE [LARGE SCALE GENOMIC DNA]</scope>
    <source>
        <strain evidence="9">AF10</strain>
    </source>
</reference>
<dbReference type="InterPro" id="IPR013762">
    <property type="entry name" value="Integrase-like_cat_sf"/>
</dbReference>
<dbReference type="GO" id="GO:0015074">
    <property type="term" value="P:DNA integration"/>
    <property type="evidence" value="ECO:0007669"/>
    <property type="project" value="UniProtKB-KW"/>
</dbReference>
<dbReference type="InterPro" id="IPR050090">
    <property type="entry name" value="Tyrosine_recombinase_XerCD"/>
</dbReference>
<evidence type="ECO:0000313" key="8">
    <source>
        <dbReference type="EMBL" id="RXH55403.1"/>
    </source>
</evidence>
<dbReference type="InterPro" id="IPR010998">
    <property type="entry name" value="Integrase_recombinase_N"/>
</dbReference>
<keyword evidence="4" id="KW-0233">DNA recombination</keyword>
<dbReference type="Pfam" id="PF02899">
    <property type="entry name" value="Phage_int_SAM_1"/>
    <property type="match status" value="1"/>
</dbReference>
<dbReference type="GO" id="GO:0007059">
    <property type="term" value="P:chromosome segregation"/>
    <property type="evidence" value="ECO:0007669"/>
    <property type="project" value="UniProtKB-KW"/>
</dbReference>
<dbReference type="Gene3D" id="1.10.150.130">
    <property type="match status" value="1"/>
</dbReference>
<keyword evidence="3 5" id="KW-0238">DNA-binding</keyword>
<dbReference type="Gene3D" id="1.10.443.10">
    <property type="entry name" value="Intergrase catalytic core"/>
    <property type="match status" value="1"/>
</dbReference>